<accession>A0A1H1U6B1</accession>
<organism evidence="3 4">
    <name type="scientific">Actinoplanes derwentensis</name>
    <dbReference type="NCBI Taxonomy" id="113562"/>
    <lineage>
        <taxon>Bacteria</taxon>
        <taxon>Bacillati</taxon>
        <taxon>Actinomycetota</taxon>
        <taxon>Actinomycetes</taxon>
        <taxon>Micromonosporales</taxon>
        <taxon>Micromonosporaceae</taxon>
        <taxon>Actinoplanes</taxon>
    </lineage>
</organism>
<protein>
    <recommendedName>
        <fullName evidence="5">Lipoprotein</fullName>
    </recommendedName>
</protein>
<sequence length="162" mass="15631">MRFATAVLAGVSLLGLTACGDDEATSSAATPAAPAATSAQAATPEATSVAAAEPADKVICEDAAKASDSFKKALLTLAQAGGNGEIAPADAKLMLTDFGKHLTEAVAGSTTEVGKNAQIIADDATKAAAAADPISAVGAPESVKAGTALNAACKAAGVKTNF</sequence>
<dbReference type="RefSeq" id="WP_092542558.1">
    <property type="nucleotide sequence ID" value="NZ_BOMJ01000021.1"/>
</dbReference>
<dbReference type="PROSITE" id="PS51257">
    <property type="entry name" value="PROKAR_LIPOPROTEIN"/>
    <property type="match status" value="1"/>
</dbReference>
<feature type="region of interest" description="Disordered" evidence="1">
    <location>
        <begin position="25"/>
        <end position="48"/>
    </location>
</feature>
<evidence type="ECO:0000313" key="4">
    <source>
        <dbReference type="Proteomes" id="UP000198688"/>
    </source>
</evidence>
<evidence type="ECO:0008006" key="5">
    <source>
        <dbReference type="Google" id="ProtNLM"/>
    </source>
</evidence>
<feature type="chain" id="PRO_5039407106" description="Lipoprotein" evidence="2">
    <location>
        <begin position="21"/>
        <end position="162"/>
    </location>
</feature>
<gene>
    <name evidence="3" type="ORF">SAMN04489716_1340</name>
</gene>
<name>A0A1H1U6B1_9ACTN</name>
<keyword evidence="4" id="KW-1185">Reference proteome</keyword>
<evidence type="ECO:0000313" key="3">
    <source>
        <dbReference type="EMBL" id="SDS67786.1"/>
    </source>
</evidence>
<evidence type="ECO:0000256" key="2">
    <source>
        <dbReference type="SAM" id="SignalP"/>
    </source>
</evidence>
<dbReference type="Proteomes" id="UP000198688">
    <property type="component" value="Chromosome I"/>
</dbReference>
<reference evidence="3 4" key="1">
    <citation type="submission" date="2016-10" db="EMBL/GenBank/DDBJ databases">
        <authorList>
            <person name="de Groot N.N."/>
        </authorList>
    </citation>
    <scope>NUCLEOTIDE SEQUENCE [LARGE SCALE GENOMIC DNA]</scope>
    <source>
        <strain evidence="3 4">DSM 43941</strain>
    </source>
</reference>
<proteinExistence type="predicted"/>
<feature type="signal peptide" evidence="2">
    <location>
        <begin position="1"/>
        <end position="20"/>
    </location>
</feature>
<evidence type="ECO:0000256" key="1">
    <source>
        <dbReference type="SAM" id="MobiDB-lite"/>
    </source>
</evidence>
<keyword evidence="2" id="KW-0732">Signal</keyword>
<dbReference type="AlphaFoldDB" id="A0A1H1U6B1"/>
<dbReference type="EMBL" id="LT629758">
    <property type="protein sequence ID" value="SDS67786.1"/>
    <property type="molecule type" value="Genomic_DNA"/>
</dbReference>